<gene>
    <name evidence="1" type="ORF">AAW31_18210</name>
</gene>
<dbReference type="KEGG" id="nco:AAW31_18210"/>
<keyword evidence="2" id="KW-1185">Reference proteome</keyword>
<dbReference type="AlphaFoldDB" id="A0A0F7KK65"/>
<organism evidence="1 2">
    <name type="scientific">Nitrosomonas communis</name>
    <dbReference type="NCBI Taxonomy" id="44574"/>
    <lineage>
        <taxon>Bacteria</taxon>
        <taxon>Pseudomonadati</taxon>
        <taxon>Pseudomonadota</taxon>
        <taxon>Betaproteobacteria</taxon>
        <taxon>Nitrosomonadales</taxon>
        <taxon>Nitrosomonadaceae</taxon>
        <taxon>Nitrosomonas</taxon>
    </lineage>
</organism>
<reference evidence="2" key="1">
    <citation type="submission" date="2015-05" db="EMBL/GenBank/DDBJ databases">
        <title>Draft genome of Nitrosomonas communis strain Nm2.</title>
        <authorList>
            <person name="Kozlowski J.A."/>
            <person name="Kits K.D."/>
            <person name="Stein L.Y."/>
        </authorList>
    </citation>
    <scope>NUCLEOTIDE SEQUENCE [LARGE SCALE GENOMIC DNA]</scope>
    <source>
        <strain evidence="2">Nm2</strain>
    </source>
</reference>
<name>A0A0F7KK65_9PROT</name>
<accession>A0A0F7KK65</accession>
<dbReference type="Proteomes" id="UP000034156">
    <property type="component" value="Chromosome"/>
</dbReference>
<protein>
    <submittedName>
        <fullName evidence="1">Uncharacterized protein</fullName>
    </submittedName>
</protein>
<reference evidence="1 2" key="2">
    <citation type="journal article" date="2016" name="Genome Announc.">
        <title>Genome Sequence of Nitrosomonas communis Strain Nm2, a Mesophilic Ammonia-Oxidizing Bacterium Isolated from Mediterranean Soil.</title>
        <authorList>
            <person name="Kozlowski J.A."/>
            <person name="Kits K.D."/>
            <person name="Stein L.Y."/>
        </authorList>
    </citation>
    <scope>NUCLEOTIDE SEQUENCE [LARGE SCALE GENOMIC DNA]</scope>
    <source>
        <strain evidence="1 2">Nm2</strain>
    </source>
</reference>
<evidence type="ECO:0000313" key="1">
    <source>
        <dbReference type="EMBL" id="AKH39304.1"/>
    </source>
</evidence>
<evidence type="ECO:0000313" key="2">
    <source>
        <dbReference type="Proteomes" id="UP000034156"/>
    </source>
</evidence>
<proteinExistence type="predicted"/>
<sequence>MGVILRIITDLITDPIITALTMEVIHHFITLPFTLFQQHPRFIFNNQALCNLPHLQKLITGIIVKTQQVIILMSRNAQVGG</sequence>
<dbReference type="EMBL" id="CP011451">
    <property type="protein sequence ID" value="AKH39304.1"/>
    <property type="molecule type" value="Genomic_DNA"/>
</dbReference>